<gene>
    <name evidence="6 8" type="primary">frr</name>
    <name evidence="8" type="ORF">CF67_14133</name>
</gene>
<comment type="caution">
    <text evidence="8">The sequence shown here is derived from an EMBL/GenBank/DDBJ whole genome shotgun (WGS) entry which is preliminary data.</text>
</comment>
<evidence type="ECO:0000256" key="2">
    <source>
        <dbReference type="ARBA" id="ARBA00005912"/>
    </source>
</evidence>
<dbReference type="GO" id="GO:0005829">
    <property type="term" value="C:cytosol"/>
    <property type="evidence" value="ECO:0007669"/>
    <property type="project" value="GOC"/>
</dbReference>
<sequence length="185" mass="21107">MINKIKNNTQERMEKSVETLKDKLAKIRTGRAHPSLLFGISIEYYGAVVPLNQVGNIVAEDSRTLTITVFDKDLIVKVERAILESELGLNPMSSGTTVRVPLPPLTEERRKHLVKLVRSEAENTRIAIRNIRREANSDLKVLLRDRKISEDVDHKTQEKIQKMTDLAVKKIDTVLILKEKDLMEV</sequence>
<dbReference type="Gene3D" id="1.10.132.20">
    <property type="entry name" value="Ribosome-recycling factor"/>
    <property type="match status" value="1"/>
</dbReference>
<keyword evidence="9" id="KW-1185">Reference proteome</keyword>
<name>A0A084CNX7_9GAMM</name>
<dbReference type="AlphaFoldDB" id="A0A084CNX7"/>
<dbReference type="Proteomes" id="UP000053784">
    <property type="component" value="Unassembled WGS sequence"/>
</dbReference>
<evidence type="ECO:0000256" key="3">
    <source>
        <dbReference type="ARBA" id="ARBA00022490"/>
    </source>
</evidence>
<proteinExistence type="inferred from homology"/>
<dbReference type="STRING" id="1179155.CF67_14133"/>
<accession>A0A084CNX7</accession>
<dbReference type="Pfam" id="PF01765">
    <property type="entry name" value="RRF"/>
    <property type="match status" value="1"/>
</dbReference>
<evidence type="ECO:0000256" key="5">
    <source>
        <dbReference type="ARBA" id="ARBA00025050"/>
    </source>
</evidence>
<keyword evidence="4 6" id="KW-0648">Protein biosynthesis</keyword>
<evidence type="ECO:0000256" key="6">
    <source>
        <dbReference type="HAMAP-Rule" id="MF_00040"/>
    </source>
</evidence>
<reference evidence="8 9" key="1">
    <citation type="submission" date="2014-03" db="EMBL/GenBank/DDBJ databases">
        <title>Selection and divergence in the genomes of co-occurring obligate luminous symbionts with specific hosts.</title>
        <authorList>
            <person name="Hendry T.A."/>
            <person name="de Wet J.R."/>
            <person name="Dunlap P.V."/>
        </authorList>
    </citation>
    <scope>NUCLEOTIDE SEQUENCE [LARGE SCALE GENOMIC DNA]</scope>
    <source>
        <strain evidence="8 9">Ppalp.1</strain>
    </source>
</reference>
<dbReference type="InterPro" id="IPR002661">
    <property type="entry name" value="Ribosome_recyc_fac"/>
</dbReference>
<keyword evidence="3 6" id="KW-0963">Cytoplasm</keyword>
<dbReference type="FunFam" id="3.30.1360.40:FF:000001">
    <property type="entry name" value="Ribosome-recycling factor"/>
    <property type="match status" value="1"/>
</dbReference>
<protein>
    <recommendedName>
        <fullName evidence="6">Ribosome-recycling factor</fullName>
        <shortName evidence="6">RRF</shortName>
    </recommendedName>
    <alternativeName>
        <fullName evidence="6">Ribosome-releasing factor</fullName>
    </alternativeName>
</protein>
<evidence type="ECO:0000256" key="4">
    <source>
        <dbReference type="ARBA" id="ARBA00022917"/>
    </source>
</evidence>
<evidence type="ECO:0000313" key="8">
    <source>
        <dbReference type="EMBL" id="KEY91506.1"/>
    </source>
</evidence>
<comment type="similarity">
    <text evidence="2 6">Belongs to the RRF family.</text>
</comment>
<evidence type="ECO:0000256" key="1">
    <source>
        <dbReference type="ARBA" id="ARBA00004496"/>
    </source>
</evidence>
<dbReference type="InterPro" id="IPR023584">
    <property type="entry name" value="Ribosome_recyc_fac_dom"/>
</dbReference>
<evidence type="ECO:0000259" key="7">
    <source>
        <dbReference type="Pfam" id="PF01765"/>
    </source>
</evidence>
<organism evidence="8 9">
    <name type="scientific">Candidatus Photodesmus blepharonis</name>
    <dbReference type="NCBI Taxonomy" id="1179155"/>
    <lineage>
        <taxon>Bacteria</taxon>
        <taxon>Pseudomonadati</taxon>
        <taxon>Pseudomonadota</taxon>
        <taxon>Gammaproteobacteria</taxon>
        <taxon>Vibrionales</taxon>
        <taxon>Vibrionaceae</taxon>
        <taxon>Candidatus Photodesmus</taxon>
    </lineage>
</organism>
<dbReference type="SUPFAM" id="SSF55194">
    <property type="entry name" value="Ribosome recycling factor, RRF"/>
    <property type="match status" value="1"/>
</dbReference>
<comment type="function">
    <text evidence="5 6">Responsible for the release of ribosomes from messenger RNA at the termination of protein biosynthesis. May increase the efficiency of translation by recycling ribosomes from one round of translation to another.</text>
</comment>
<dbReference type="eggNOG" id="COG0233">
    <property type="taxonomic scope" value="Bacteria"/>
</dbReference>
<dbReference type="InterPro" id="IPR036191">
    <property type="entry name" value="RRF_sf"/>
</dbReference>
<dbReference type="GO" id="GO:0002184">
    <property type="term" value="P:cytoplasmic translational termination"/>
    <property type="evidence" value="ECO:0007669"/>
    <property type="project" value="TreeGrafter"/>
</dbReference>
<dbReference type="Gene3D" id="3.30.1360.40">
    <property type="match status" value="1"/>
</dbReference>
<dbReference type="CDD" id="cd00520">
    <property type="entry name" value="RRF"/>
    <property type="match status" value="1"/>
</dbReference>
<dbReference type="GO" id="GO:0043023">
    <property type="term" value="F:ribosomal large subunit binding"/>
    <property type="evidence" value="ECO:0007669"/>
    <property type="project" value="TreeGrafter"/>
</dbReference>
<evidence type="ECO:0000313" key="9">
    <source>
        <dbReference type="Proteomes" id="UP000053784"/>
    </source>
</evidence>
<feature type="domain" description="Ribosome recycling factor" evidence="7">
    <location>
        <begin position="20"/>
        <end position="183"/>
    </location>
</feature>
<dbReference type="RefSeq" id="WP_034413378.1">
    <property type="nucleotide sequence ID" value="NZ_JGVK01000006.1"/>
</dbReference>
<dbReference type="NCBIfam" id="TIGR00496">
    <property type="entry name" value="frr"/>
    <property type="match status" value="1"/>
</dbReference>
<dbReference type="PANTHER" id="PTHR20982:SF3">
    <property type="entry name" value="MITOCHONDRIAL RIBOSOME RECYCLING FACTOR PSEUDO 1"/>
    <property type="match status" value="1"/>
</dbReference>
<dbReference type="OrthoDB" id="9804006at2"/>
<dbReference type="HAMAP" id="MF_00040">
    <property type="entry name" value="RRF"/>
    <property type="match status" value="1"/>
</dbReference>
<dbReference type="FunFam" id="1.10.132.20:FF:000001">
    <property type="entry name" value="Ribosome-recycling factor"/>
    <property type="match status" value="1"/>
</dbReference>
<dbReference type="PANTHER" id="PTHR20982">
    <property type="entry name" value="RIBOSOME RECYCLING FACTOR"/>
    <property type="match status" value="1"/>
</dbReference>
<dbReference type="EMBL" id="JGVK01000006">
    <property type="protein sequence ID" value="KEY91506.1"/>
    <property type="molecule type" value="Genomic_DNA"/>
</dbReference>
<comment type="subcellular location">
    <subcellularLocation>
        <location evidence="1 6">Cytoplasm</location>
    </subcellularLocation>
</comment>